<sequence>MSFKHLLVPLAPEQKVTPSLNNILKIANELESKMTLLMVIEDMDELKEISRYSARTLDILDKVTKIYHSQLKTLVRELKSRFKQIDFCVQVRIGIPFIEIIQCAREQNSDYIVIDSHRNSKTHACQRGSTTLHLMRKSEIPIWSTTQEIHSSKKS</sequence>
<dbReference type="CDD" id="cd00293">
    <property type="entry name" value="USP-like"/>
    <property type="match status" value="1"/>
</dbReference>
<dbReference type="EMBL" id="JAQLOI010000003">
    <property type="protein sequence ID" value="MDB1125077.1"/>
    <property type="molecule type" value="Genomic_DNA"/>
</dbReference>
<dbReference type="Proteomes" id="UP001210678">
    <property type="component" value="Unassembled WGS sequence"/>
</dbReference>
<comment type="caution">
    <text evidence="2">The sequence shown here is derived from an EMBL/GenBank/DDBJ whole genome shotgun (WGS) entry which is preliminary data.</text>
</comment>
<evidence type="ECO:0000313" key="2">
    <source>
        <dbReference type="EMBL" id="MDB1125077.1"/>
    </source>
</evidence>
<organism evidence="2 3">
    <name type="scientific">Vibrio algarum</name>
    <dbReference type="NCBI Taxonomy" id="3020714"/>
    <lineage>
        <taxon>Bacteria</taxon>
        <taxon>Pseudomonadati</taxon>
        <taxon>Pseudomonadota</taxon>
        <taxon>Gammaproteobacteria</taxon>
        <taxon>Vibrionales</taxon>
        <taxon>Vibrionaceae</taxon>
        <taxon>Vibrio</taxon>
    </lineage>
</organism>
<dbReference type="InterPro" id="IPR006016">
    <property type="entry name" value="UspA"/>
</dbReference>
<feature type="domain" description="UspA" evidence="1">
    <location>
        <begin position="3"/>
        <end position="143"/>
    </location>
</feature>
<dbReference type="RefSeq" id="WP_272138455.1">
    <property type="nucleotide sequence ID" value="NZ_JAQLOI010000003.1"/>
</dbReference>
<name>A0ABT4YU22_9VIBR</name>
<keyword evidence="3" id="KW-1185">Reference proteome</keyword>
<proteinExistence type="predicted"/>
<dbReference type="SUPFAM" id="SSF52402">
    <property type="entry name" value="Adenine nucleotide alpha hydrolases-like"/>
    <property type="match status" value="1"/>
</dbReference>
<protein>
    <submittedName>
        <fullName evidence="2">Universal stress protein</fullName>
    </submittedName>
</protein>
<dbReference type="Pfam" id="PF00582">
    <property type="entry name" value="Usp"/>
    <property type="match status" value="1"/>
</dbReference>
<gene>
    <name evidence="2" type="ORF">PGX00_16080</name>
</gene>
<reference evidence="2 3" key="1">
    <citation type="submission" date="2023-01" db="EMBL/GenBank/DDBJ databases">
        <title>Vibrio sp. KJ40-1 sp.nov, isolated from marine algae.</title>
        <authorList>
            <person name="Butt M."/>
            <person name="Kim J.M.J."/>
            <person name="Jeon C.O.C."/>
        </authorList>
    </citation>
    <scope>NUCLEOTIDE SEQUENCE [LARGE SCALE GENOMIC DNA]</scope>
    <source>
        <strain evidence="2 3">KJ40-1</strain>
    </source>
</reference>
<evidence type="ECO:0000313" key="3">
    <source>
        <dbReference type="Proteomes" id="UP001210678"/>
    </source>
</evidence>
<accession>A0ABT4YU22</accession>
<evidence type="ECO:0000259" key="1">
    <source>
        <dbReference type="Pfam" id="PF00582"/>
    </source>
</evidence>
<dbReference type="Gene3D" id="3.40.50.12370">
    <property type="match status" value="1"/>
</dbReference>